<dbReference type="GO" id="GO:0055085">
    <property type="term" value="P:transmembrane transport"/>
    <property type="evidence" value="ECO:0007669"/>
    <property type="project" value="InterPro"/>
</dbReference>
<dbReference type="PANTHER" id="PTHR33376:SF4">
    <property type="entry name" value="SIALIC ACID-BINDING PERIPLASMIC PROTEIN SIAP"/>
    <property type="match status" value="1"/>
</dbReference>
<dbReference type="HOGENOM" id="CLU_036176_4_0_9"/>
<dbReference type="InterPro" id="IPR004682">
    <property type="entry name" value="TRAP_DctP"/>
</dbReference>
<keyword evidence="4" id="KW-0732">Signal</keyword>
<dbReference type="InterPro" id="IPR038404">
    <property type="entry name" value="TRAP_DctP_sf"/>
</dbReference>
<evidence type="ECO:0000256" key="2">
    <source>
        <dbReference type="ARBA" id="ARBA00009023"/>
    </source>
</evidence>
<comment type="similarity">
    <text evidence="2">Belongs to the bacterial solute-binding protein 7 family.</text>
</comment>
<dbReference type="AlphaFoldDB" id="A8RWF5"/>
<keyword evidence="3" id="KW-0813">Transport</keyword>
<organism evidence="6 7">
    <name type="scientific">Enterocloster bolteae (strain ATCC BAA-613 / DSM 15670 / CCUG 46953 / JCM 12243 / WAL 16351)</name>
    <name type="common">Clostridium bolteae</name>
    <dbReference type="NCBI Taxonomy" id="411902"/>
    <lineage>
        <taxon>Bacteria</taxon>
        <taxon>Bacillati</taxon>
        <taxon>Bacillota</taxon>
        <taxon>Clostridia</taxon>
        <taxon>Lachnospirales</taxon>
        <taxon>Lachnospiraceae</taxon>
        <taxon>Enterocloster</taxon>
    </lineage>
</organism>
<gene>
    <name evidence="6" type="ORF">CLOBOL_04572</name>
</gene>
<dbReference type="GO" id="GO:0030288">
    <property type="term" value="C:outer membrane-bounded periplasmic space"/>
    <property type="evidence" value="ECO:0007669"/>
    <property type="project" value="InterPro"/>
</dbReference>
<dbReference type="PaxDb" id="411902-CLOBOL_04572"/>
<dbReference type="NCBIfam" id="NF037995">
    <property type="entry name" value="TRAP_S1"/>
    <property type="match status" value="1"/>
</dbReference>
<comment type="subcellular location">
    <subcellularLocation>
        <location evidence="1">Cell envelope</location>
    </subcellularLocation>
</comment>
<dbReference type="CDD" id="cd13603">
    <property type="entry name" value="PBP2_TRAP_Siap_TeaA_like"/>
    <property type="match status" value="1"/>
</dbReference>
<reference evidence="6 7" key="1">
    <citation type="submission" date="2007-08" db="EMBL/GenBank/DDBJ databases">
        <authorList>
            <person name="Fulton L."/>
            <person name="Clifton S."/>
            <person name="Fulton B."/>
            <person name="Xu J."/>
            <person name="Minx P."/>
            <person name="Pepin K.H."/>
            <person name="Johnson M."/>
            <person name="Thiruvilangam P."/>
            <person name="Bhonagiri V."/>
            <person name="Nash W.E."/>
            <person name="Mardis E.R."/>
            <person name="Wilson R.K."/>
        </authorList>
    </citation>
    <scope>NUCLEOTIDE SEQUENCE [LARGE SCALE GENOMIC DNA]</scope>
    <source>
        <strain evidence="7">ATCC BAA-613 / DSM 15670 / CCUG 46953 / JCM 12243 / WAL 16351</strain>
    </source>
</reference>
<reference evidence="6 7" key="2">
    <citation type="submission" date="2007-09" db="EMBL/GenBank/DDBJ databases">
        <title>Draft genome sequence of Clostridium bolteae (ATCC BAA-613).</title>
        <authorList>
            <person name="Sudarsanam P."/>
            <person name="Ley R."/>
            <person name="Guruge J."/>
            <person name="Turnbaugh P.J."/>
            <person name="Mahowald M."/>
            <person name="Liep D."/>
            <person name="Gordon J."/>
        </authorList>
    </citation>
    <scope>NUCLEOTIDE SEQUENCE [LARGE SCALE GENOMIC DNA]</scope>
    <source>
        <strain evidence="7">ATCC BAA-613 / DSM 15670 / CCUG 46953 / JCM 12243 / WAL 16351</strain>
    </source>
</reference>
<evidence type="ECO:0000256" key="3">
    <source>
        <dbReference type="ARBA" id="ARBA00022448"/>
    </source>
</evidence>
<dbReference type="eggNOG" id="COG1638">
    <property type="taxonomic scope" value="Bacteria"/>
</dbReference>
<evidence type="ECO:0008006" key="8">
    <source>
        <dbReference type="Google" id="ProtNLM"/>
    </source>
</evidence>
<evidence type="ECO:0000313" key="7">
    <source>
        <dbReference type="Proteomes" id="UP000005396"/>
    </source>
</evidence>
<evidence type="ECO:0000313" key="6">
    <source>
        <dbReference type="EMBL" id="EDP15235.1"/>
    </source>
</evidence>
<dbReference type="PANTHER" id="PTHR33376">
    <property type="match status" value="1"/>
</dbReference>
<dbReference type="EMBL" id="ABCC02000036">
    <property type="protein sequence ID" value="EDP15235.1"/>
    <property type="molecule type" value="Genomic_DNA"/>
</dbReference>
<evidence type="ECO:0000256" key="5">
    <source>
        <dbReference type="SAM" id="MobiDB-lite"/>
    </source>
</evidence>
<dbReference type="NCBIfam" id="TIGR00787">
    <property type="entry name" value="dctP"/>
    <property type="match status" value="1"/>
</dbReference>
<name>A8RWF5_ENTBW</name>
<comment type="caution">
    <text evidence="6">The sequence shown here is derived from an EMBL/GenBank/DDBJ whole genome shotgun (WGS) entry which is preliminary data.</text>
</comment>
<dbReference type="Proteomes" id="UP000005396">
    <property type="component" value="Unassembled WGS sequence"/>
</dbReference>
<accession>A8RWF5</accession>
<dbReference type="Gene3D" id="3.40.190.170">
    <property type="entry name" value="Bacterial extracellular solute-binding protein, family 7"/>
    <property type="match status" value="1"/>
</dbReference>
<protein>
    <recommendedName>
        <fullName evidence="8">TRAP transporter substrate-binding protein</fullName>
    </recommendedName>
</protein>
<proteinExistence type="inferred from homology"/>
<dbReference type="InterPro" id="IPR018389">
    <property type="entry name" value="DctP_fam"/>
</dbReference>
<feature type="region of interest" description="Disordered" evidence="5">
    <location>
        <begin position="50"/>
        <end position="69"/>
    </location>
</feature>
<sequence>MSWVRNIGVCKKDRVYFNIKCIRKGATMKKRLIRVMSSLMFVCLLAGCGSKSSSGNAVSEAPSKNEGTESVAEVAASGNAEITLEFGHIQNPGHALAIAPEEFKALVEEKSGGRVAVNIYPSSQLGSAREMMEQVTMGTLDMTCCDTADWAAALNIPELAVFNMPFLTKDLATQAELIRTIIPEEVPKMLEGSGTRLLMTYSNGIRQPLLKNKPITCLEDIKGLKMRTAETPLYVNLWNALGASTVTSAWSEAYTLLQQGVADAVEADVTGLVNQNLQEQGKYLSKIGHLGAIYCVFINEDKWNSIPEDLQGIISECALESQEKQLSSRQASDDAAEKVMADAGVEINEISQEERSRMKDACQSIYDEYINNYNLGDLIDRMLALNN</sequence>
<evidence type="ECO:0000256" key="4">
    <source>
        <dbReference type="ARBA" id="ARBA00022729"/>
    </source>
</evidence>
<dbReference type="Pfam" id="PF03480">
    <property type="entry name" value="DctP"/>
    <property type="match status" value="1"/>
</dbReference>
<evidence type="ECO:0000256" key="1">
    <source>
        <dbReference type="ARBA" id="ARBA00004196"/>
    </source>
</evidence>